<protein>
    <recommendedName>
        <fullName evidence="4">Transmembrane protein</fullName>
    </recommendedName>
</protein>
<evidence type="ECO:0000313" key="2">
    <source>
        <dbReference type="EMBL" id="CAD8213239.1"/>
    </source>
</evidence>
<organism evidence="2 3">
    <name type="scientific">Paramecium pentaurelia</name>
    <dbReference type="NCBI Taxonomy" id="43138"/>
    <lineage>
        <taxon>Eukaryota</taxon>
        <taxon>Sar</taxon>
        <taxon>Alveolata</taxon>
        <taxon>Ciliophora</taxon>
        <taxon>Intramacronucleata</taxon>
        <taxon>Oligohymenophorea</taxon>
        <taxon>Peniculida</taxon>
        <taxon>Parameciidae</taxon>
        <taxon>Paramecium</taxon>
    </lineage>
</organism>
<comment type="caution">
    <text evidence="2">The sequence shown here is derived from an EMBL/GenBank/DDBJ whole genome shotgun (WGS) entry which is preliminary data.</text>
</comment>
<dbReference type="OrthoDB" id="325447at2759"/>
<reference evidence="2" key="1">
    <citation type="submission" date="2021-01" db="EMBL/GenBank/DDBJ databases">
        <authorList>
            <consortium name="Genoscope - CEA"/>
            <person name="William W."/>
        </authorList>
    </citation>
    <scope>NUCLEOTIDE SEQUENCE</scope>
</reference>
<evidence type="ECO:0000313" key="3">
    <source>
        <dbReference type="Proteomes" id="UP000689195"/>
    </source>
</evidence>
<proteinExistence type="predicted"/>
<dbReference type="AlphaFoldDB" id="A0A8S1YHM2"/>
<keyword evidence="1" id="KW-0472">Membrane</keyword>
<feature type="transmembrane region" description="Helical" evidence="1">
    <location>
        <begin position="37"/>
        <end position="56"/>
    </location>
</feature>
<gene>
    <name evidence="2" type="ORF">PPENT_87.1.T1760002</name>
</gene>
<keyword evidence="1" id="KW-1133">Transmembrane helix</keyword>
<keyword evidence="3" id="KW-1185">Reference proteome</keyword>
<dbReference type="EMBL" id="CAJJDO010000176">
    <property type="protein sequence ID" value="CAD8213239.1"/>
    <property type="molecule type" value="Genomic_DNA"/>
</dbReference>
<name>A0A8S1YHM2_9CILI</name>
<sequence length="188" mass="22142">MKYLVLTFYLSRLIIFSLRLSRFSTKSLVKKEFNYEFIIICIIYILINFILAFTLLKNFGGLQYELKLNFKGFITITFYILYGPEFSSDGLFIYTVEKNEPVSKSTKSYNNLYSNGEKYRRVMKVQIIIKIHQQQVRNASDQIKAYCGFKNYYVAVHKCQPYCLQCLNETNGVAIMVQMLLNFHKKSV</sequence>
<evidence type="ECO:0008006" key="4">
    <source>
        <dbReference type="Google" id="ProtNLM"/>
    </source>
</evidence>
<dbReference type="Proteomes" id="UP000689195">
    <property type="component" value="Unassembled WGS sequence"/>
</dbReference>
<accession>A0A8S1YHM2</accession>
<keyword evidence="1" id="KW-0812">Transmembrane</keyword>
<evidence type="ECO:0000256" key="1">
    <source>
        <dbReference type="SAM" id="Phobius"/>
    </source>
</evidence>